<name>A0ABY6IYS0_9BACT</name>
<feature type="domain" description="FecR protein" evidence="2">
    <location>
        <begin position="179"/>
        <end position="275"/>
    </location>
</feature>
<gene>
    <name evidence="4" type="ORF">MKQ68_14125</name>
</gene>
<dbReference type="Pfam" id="PF04773">
    <property type="entry name" value="FecR"/>
    <property type="match status" value="1"/>
</dbReference>
<dbReference type="EMBL" id="CP107006">
    <property type="protein sequence ID" value="UYQ91229.1"/>
    <property type="molecule type" value="Genomic_DNA"/>
</dbReference>
<dbReference type="PANTHER" id="PTHR30273:SF2">
    <property type="entry name" value="PROTEIN FECR"/>
    <property type="match status" value="1"/>
</dbReference>
<dbReference type="PANTHER" id="PTHR30273">
    <property type="entry name" value="PERIPLASMIC SIGNAL SENSOR AND SIGMA FACTOR ACTIVATOR FECR-RELATED"/>
    <property type="match status" value="1"/>
</dbReference>
<dbReference type="Pfam" id="PF16344">
    <property type="entry name" value="FecR_C"/>
    <property type="match status" value="1"/>
</dbReference>
<proteinExistence type="predicted"/>
<keyword evidence="1" id="KW-0472">Membrane</keyword>
<organism evidence="4 5">
    <name type="scientific">Chitinophaga horti</name>
    <dbReference type="NCBI Taxonomy" id="2920382"/>
    <lineage>
        <taxon>Bacteria</taxon>
        <taxon>Pseudomonadati</taxon>
        <taxon>Bacteroidota</taxon>
        <taxon>Chitinophagia</taxon>
        <taxon>Chitinophagales</taxon>
        <taxon>Chitinophagaceae</taxon>
        <taxon>Chitinophaga</taxon>
    </lineage>
</organism>
<keyword evidence="5" id="KW-1185">Reference proteome</keyword>
<protein>
    <submittedName>
        <fullName evidence="4">FecR domain-containing protein</fullName>
    </submittedName>
</protein>
<sequence length="386" mass="42760">MNHSSHIDRLLQRIASGDDQEAAYEELQQLLRNDPDAATQLEMLLDGRPLPGELSVYRRADWDHIVDNVLRMDQPAIALPGKRRLWPYWSAAAAILLLAGVALYKFRPAPERPAVVQTSVVDVQPGGTRATLTLADGSVVTLDSTGNRVLQQGATAIHQQGGRLSYNSKAGETEVHYNVLRTPRGGQFQLRLPDGTAVWLNAASSIRFPTTFTGNERLVEVSGEVYLEVAQMAARPFRVKVNEQVSVQVLGTRFNLNAYADEGSINTTLLQGAVRVTKDGEAAVLQPGQQARVAEKISIVQQPDIDQVMAWKNGLFNFHNVELKEVMRQLSRWYDIEVVYQGNVPSREFWGKMGRNLTLAEALKGLEGTGINFRIEENGKKLVVLP</sequence>
<dbReference type="InterPro" id="IPR012373">
    <property type="entry name" value="Ferrdict_sens_TM"/>
</dbReference>
<dbReference type="RefSeq" id="WP_264279698.1">
    <property type="nucleotide sequence ID" value="NZ_CP107006.1"/>
</dbReference>
<accession>A0ABY6IYS0</accession>
<feature type="domain" description="Protein FecR C-terminal" evidence="3">
    <location>
        <begin position="316"/>
        <end position="378"/>
    </location>
</feature>
<keyword evidence="1" id="KW-1133">Transmembrane helix</keyword>
<dbReference type="Proteomes" id="UP001162741">
    <property type="component" value="Chromosome"/>
</dbReference>
<evidence type="ECO:0000256" key="1">
    <source>
        <dbReference type="SAM" id="Phobius"/>
    </source>
</evidence>
<evidence type="ECO:0000259" key="2">
    <source>
        <dbReference type="Pfam" id="PF04773"/>
    </source>
</evidence>
<evidence type="ECO:0000313" key="4">
    <source>
        <dbReference type="EMBL" id="UYQ91229.1"/>
    </source>
</evidence>
<evidence type="ECO:0000259" key="3">
    <source>
        <dbReference type="Pfam" id="PF16344"/>
    </source>
</evidence>
<dbReference type="PIRSF" id="PIRSF018266">
    <property type="entry name" value="FecR"/>
    <property type="match status" value="1"/>
</dbReference>
<keyword evidence="1" id="KW-0812">Transmembrane</keyword>
<dbReference type="InterPro" id="IPR006860">
    <property type="entry name" value="FecR"/>
</dbReference>
<dbReference type="Gene3D" id="2.60.120.1440">
    <property type="match status" value="1"/>
</dbReference>
<reference evidence="4" key="1">
    <citation type="submission" date="2022-10" db="EMBL/GenBank/DDBJ databases">
        <title>Chitinophaga sp. nov., isolated from soil.</title>
        <authorList>
            <person name="Jeon C.O."/>
        </authorList>
    </citation>
    <scope>NUCLEOTIDE SEQUENCE</scope>
    <source>
        <strain evidence="4">R8</strain>
    </source>
</reference>
<dbReference type="InterPro" id="IPR032508">
    <property type="entry name" value="FecR_C"/>
</dbReference>
<feature type="transmembrane region" description="Helical" evidence="1">
    <location>
        <begin position="85"/>
        <end position="104"/>
    </location>
</feature>
<dbReference type="Gene3D" id="3.55.50.30">
    <property type="match status" value="1"/>
</dbReference>
<evidence type="ECO:0000313" key="5">
    <source>
        <dbReference type="Proteomes" id="UP001162741"/>
    </source>
</evidence>